<dbReference type="InterPro" id="IPR055135">
    <property type="entry name" value="PRMT_dom"/>
</dbReference>
<evidence type="ECO:0000256" key="1">
    <source>
        <dbReference type="ARBA" id="ARBA00022603"/>
    </source>
</evidence>
<dbReference type="FunFam" id="3.40.50.150:FF:000132">
    <property type="entry name" value="Protein arginine N-methyltransferase PRMT10"/>
    <property type="match status" value="1"/>
</dbReference>
<accession>A0AAD3D710</accession>
<dbReference type="GO" id="GO:0032259">
    <property type="term" value="P:methylation"/>
    <property type="evidence" value="ECO:0007669"/>
    <property type="project" value="UniProtKB-KW"/>
</dbReference>
<organism evidence="6 7">
    <name type="scientific">Chaetoceros tenuissimus</name>
    <dbReference type="NCBI Taxonomy" id="426638"/>
    <lineage>
        <taxon>Eukaryota</taxon>
        <taxon>Sar</taxon>
        <taxon>Stramenopiles</taxon>
        <taxon>Ochrophyta</taxon>
        <taxon>Bacillariophyta</taxon>
        <taxon>Coscinodiscophyceae</taxon>
        <taxon>Chaetocerotophycidae</taxon>
        <taxon>Chaetocerotales</taxon>
        <taxon>Chaetocerotaceae</taxon>
        <taxon>Chaetoceros</taxon>
    </lineage>
</organism>
<dbReference type="InterPro" id="IPR025799">
    <property type="entry name" value="Arg_MeTrfase"/>
</dbReference>
<dbReference type="PANTHER" id="PTHR11006:SF68">
    <property type="entry name" value="PROTEIN ARGININE N-METHYLTRANSFERASE PRMT10"/>
    <property type="match status" value="1"/>
</dbReference>
<dbReference type="GO" id="GO:0016274">
    <property type="term" value="F:protein-arginine N-methyltransferase activity"/>
    <property type="evidence" value="ECO:0007669"/>
    <property type="project" value="InterPro"/>
</dbReference>
<dbReference type="InterPro" id="IPR029063">
    <property type="entry name" value="SAM-dependent_MTases_sf"/>
</dbReference>
<evidence type="ECO:0000256" key="4">
    <source>
        <dbReference type="PROSITE-ProRule" id="PRU01015"/>
    </source>
</evidence>
<dbReference type="Gene3D" id="3.40.50.150">
    <property type="entry name" value="Vaccinia Virus protein VP39"/>
    <property type="match status" value="1"/>
</dbReference>
<proteinExistence type="predicted"/>
<name>A0AAD3D710_9STRA</name>
<dbReference type="Gene3D" id="2.70.160.11">
    <property type="entry name" value="Hnrnp arginine n-methyltransferase1"/>
    <property type="match status" value="1"/>
</dbReference>
<keyword evidence="7" id="KW-1185">Reference proteome</keyword>
<sequence>MADSDFVNATEEGEIPTFGSSDKAKATDFANYFCSYAQLYHQKQMLADHNRMAAYHAAIMGNSEVFKDKVVMDVGTGSGILAAWAAQAGAKRVYAIEYTDMAKHARSVMEANGLSDIVTVIQGAVEDVELPIKEDGLTTEDDESSENQVVDIIISEWMGYFLLRESMLDSLIRARDKFLKPKTGLMLPSHATMYIAPINDEEERQISNQDYNAAMGEWAQFAETTKSTYGVDMNILTKDYEREQKEYFLLSSRWAELPANSVMAEPAPVKYLDMATCTLEDSKGIMSGDEGSTFSFEISSKDAPAQTISGFAGWFDTDFKSRTDEVGANAPKIPNPAYLTTGPEAGYTHWGQQVFHTLSSIPLIHGETTSIDGSLEMTRSKDNARLYNCRIRYNASRRKDSEAKDGKILMKGPVVEHVYQIP</sequence>
<evidence type="ECO:0000256" key="2">
    <source>
        <dbReference type="ARBA" id="ARBA00022679"/>
    </source>
</evidence>
<evidence type="ECO:0000313" key="7">
    <source>
        <dbReference type="Proteomes" id="UP001054902"/>
    </source>
</evidence>
<dbReference type="EMBL" id="BLLK01000062">
    <property type="protein sequence ID" value="GFH58642.1"/>
    <property type="molecule type" value="Genomic_DNA"/>
</dbReference>
<evidence type="ECO:0000259" key="5">
    <source>
        <dbReference type="Pfam" id="PF22528"/>
    </source>
</evidence>
<feature type="domain" description="Protein arginine N-methyltransferase" evidence="5">
    <location>
        <begin position="190"/>
        <end position="395"/>
    </location>
</feature>
<evidence type="ECO:0000313" key="6">
    <source>
        <dbReference type="EMBL" id="GFH58642.1"/>
    </source>
</evidence>
<dbReference type="PANTHER" id="PTHR11006">
    <property type="entry name" value="PROTEIN ARGININE N-METHYLTRANSFERASE"/>
    <property type="match status" value="1"/>
</dbReference>
<dbReference type="Proteomes" id="UP001054902">
    <property type="component" value="Unassembled WGS sequence"/>
</dbReference>
<gene>
    <name evidence="6" type="ORF">CTEN210_15118</name>
</gene>
<reference evidence="6 7" key="1">
    <citation type="journal article" date="2021" name="Sci. Rep.">
        <title>The genome of the diatom Chaetoceros tenuissimus carries an ancient integrated fragment of an extant virus.</title>
        <authorList>
            <person name="Hongo Y."/>
            <person name="Kimura K."/>
            <person name="Takaki Y."/>
            <person name="Yoshida Y."/>
            <person name="Baba S."/>
            <person name="Kobayashi G."/>
            <person name="Nagasaki K."/>
            <person name="Hano T."/>
            <person name="Tomaru Y."/>
        </authorList>
    </citation>
    <scope>NUCLEOTIDE SEQUENCE [LARGE SCALE GENOMIC DNA]</scope>
    <source>
        <strain evidence="6 7">NIES-3715</strain>
    </source>
</reference>
<dbReference type="SUPFAM" id="SSF53335">
    <property type="entry name" value="S-adenosyl-L-methionine-dependent methyltransferases"/>
    <property type="match status" value="1"/>
</dbReference>
<dbReference type="CDD" id="cd02440">
    <property type="entry name" value="AdoMet_MTases"/>
    <property type="match status" value="1"/>
</dbReference>
<evidence type="ECO:0000256" key="3">
    <source>
        <dbReference type="ARBA" id="ARBA00022691"/>
    </source>
</evidence>
<dbReference type="PROSITE" id="PS51678">
    <property type="entry name" value="SAM_MT_PRMT"/>
    <property type="match status" value="1"/>
</dbReference>
<dbReference type="Pfam" id="PF22528">
    <property type="entry name" value="PRMT_C"/>
    <property type="match status" value="1"/>
</dbReference>
<keyword evidence="1 4" id="KW-0489">Methyltransferase</keyword>
<keyword evidence="2 4" id="KW-0808">Transferase</keyword>
<protein>
    <recommendedName>
        <fullName evidence="5">Protein arginine N-methyltransferase domain-containing protein</fullName>
    </recommendedName>
</protein>
<keyword evidence="3 4" id="KW-0949">S-adenosyl-L-methionine</keyword>
<dbReference type="GO" id="GO:0042054">
    <property type="term" value="F:histone methyltransferase activity"/>
    <property type="evidence" value="ECO:0007669"/>
    <property type="project" value="TreeGrafter"/>
</dbReference>
<dbReference type="AlphaFoldDB" id="A0AAD3D710"/>
<comment type="caution">
    <text evidence="6">The sequence shown here is derived from an EMBL/GenBank/DDBJ whole genome shotgun (WGS) entry which is preliminary data.</text>
</comment>
<dbReference type="Pfam" id="PF06325">
    <property type="entry name" value="PrmA"/>
    <property type="match status" value="1"/>
</dbReference>
<dbReference type="GO" id="GO:0005634">
    <property type="term" value="C:nucleus"/>
    <property type="evidence" value="ECO:0007669"/>
    <property type="project" value="TreeGrafter"/>
</dbReference>